<reference evidence="3" key="1">
    <citation type="submission" date="2022-10" db="EMBL/GenBank/DDBJ databases">
        <title>Genome assembly of Pristionchus species.</title>
        <authorList>
            <person name="Yoshida K."/>
            <person name="Sommer R.J."/>
        </authorList>
    </citation>
    <scope>NUCLEOTIDE SEQUENCE [LARGE SCALE GENOMIC DNA]</scope>
    <source>
        <strain evidence="3">RS5460</strain>
    </source>
</reference>
<dbReference type="EMBL" id="BTRK01000005">
    <property type="protein sequence ID" value="GMR51270.1"/>
    <property type="molecule type" value="Genomic_DNA"/>
</dbReference>
<accession>A0AAN5I4N1</accession>
<sequence length="117" mass="13272">PRYSSSSLLSSSLSSSKRSSSIFVLSKVDRHAFHEKLTTTKVMNGGLISIKTPAPTTTWHRKFKDDRSEQHMESCIDVCKKWRSGSTVSTNDSAEYFTNYRVKGIHHYSYFNVATES</sequence>
<evidence type="ECO:0000313" key="2">
    <source>
        <dbReference type="EMBL" id="GMR51270.1"/>
    </source>
</evidence>
<dbReference type="AlphaFoldDB" id="A0AAN5I4N1"/>
<feature type="non-terminal residue" evidence="2">
    <location>
        <position position="1"/>
    </location>
</feature>
<gene>
    <name evidence="2" type="ORF">PMAYCL1PPCAC_21465</name>
</gene>
<comment type="caution">
    <text evidence="2">The sequence shown here is derived from an EMBL/GenBank/DDBJ whole genome shotgun (WGS) entry which is preliminary data.</text>
</comment>
<organism evidence="2 3">
    <name type="scientific">Pristionchus mayeri</name>
    <dbReference type="NCBI Taxonomy" id="1317129"/>
    <lineage>
        <taxon>Eukaryota</taxon>
        <taxon>Metazoa</taxon>
        <taxon>Ecdysozoa</taxon>
        <taxon>Nematoda</taxon>
        <taxon>Chromadorea</taxon>
        <taxon>Rhabditida</taxon>
        <taxon>Rhabditina</taxon>
        <taxon>Diplogasteromorpha</taxon>
        <taxon>Diplogasteroidea</taxon>
        <taxon>Neodiplogasteridae</taxon>
        <taxon>Pristionchus</taxon>
    </lineage>
</organism>
<dbReference type="Proteomes" id="UP001328107">
    <property type="component" value="Unassembled WGS sequence"/>
</dbReference>
<keyword evidence="3" id="KW-1185">Reference proteome</keyword>
<feature type="region of interest" description="Disordered" evidence="1">
    <location>
        <begin position="1"/>
        <end position="20"/>
    </location>
</feature>
<name>A0AAN5I4N1_9BILA</name>
<evidence type="ECO:0000313" key="3">
    <source>
        <dbReference type="Proteomes" id="UP001328107"/>
    </source>
</evidence>
<protein>
    <submittedName>
        <fullName evidence="2">Uncharacterized protein</fullName>
    </submittedName>
</protein>
<proteinExistence type="predicted"/>
<evidence type="ECO:0000256" key="1">
    <source>
        <dbReference type="SAM" id="MobiDB-lite"/>
    </source>
</evidence>